<feature type="transmembrane region" description="Helical" evidence="1">
    <location>
        <begin position="145"/>
        <end position="168"/>
    </location>
</feature>
<feature type="transmembrane region" description="Helical" evidence="1">
    <location>
        <begin position="252"/>
        <end position="273"/>
    </location>
</feature>
<evidence type="ECO:0000256" key="1">
    <source>
        <dbReference type="SAM" id="Phobius"/>
    </source>
</evidence>
<keyword evidence="3" id="KW-1185">Reference proteome</keyword>
<keyword evidence="1" id="KW-1133">Transmembrane helix</keyword>
<accession>A0A2I0XFG0</accession>
<keyword evidence="1" id="KW-0472">Membrane</keyword>
<reference evidence="2 3" key="1">
    <citation type="journal article" date="2016" name="Sci. Rep.">
        <title>The Dendrobium catenatum Lindl. genome sequence provides insights into polysaccharide synthase, floral development and adaptive evolution.</title>
        <authorList>
            <person name="Zhang G.Q."/>
            <person name="Xu Q."/>
            <person name="Bian C."/>
            <person name="Tsai W.C."/>
            <person name="Yeh C.M."/>
            <person name="Liu K.W."/>
            <person name="Yoshida K."/>
            <person name="Zhang L.S."/>
            <person name="Chang S.B."/>
            <person name="Chen F."/>
            <person name="Shi Y."/>
            <person name="Su Y.Y."/>
            <person name="Zhang Y.Q."/>
            <person name="Chen L.J."/>
            <person name="Yin Y."/>
            <person name="Lin M."/>
            <person name="Huang H."/>
            <person name="Deng H."/>
            <person name="Wang Z.W."/>
            <person name="Zhu S.L."/>
            <person name="Zhao X."/>
            <person name="Deng C."/>
            <person name="Niu S.C."/>
            <person name="Huang J."/>
            <person name="Wang M."/>
            <person name="Liu G.H."/>
            <person name="Yang H.J."/>
            <person name="Xiao X.J."/>
            <person name="Hsiao Y.Y."/>
            <person name="Wu W.L."/>
            <person name="Chen Y.Y."/>
            <person name="Mitsuda N."/>
            <person name="Ohme-Takagi M."/>
            <person name="Luo Y.B."/>
            <person name="Van de Peer Y."/>
            <person name="Liu Z.J."/>
        </authorList>
    </citation>
    <scope>NUCLEOTIDE SEQUENCE [LARGE SCALE GENOMIC DNA]</scope>
    <source>
        <tissue evidence="2">The whole plant</tissue>
    </source>
</reference>
<evidence type="ECO:0000313" key="3">
    <source>
        <dbReference type="Proteomes" id="UP000233837"/>
    </source>
</evidence>
<dbReference type="Proteomes" id="UP000233837">
    <property type="component" value="Unassembled WGS sequence"/>
</dbReference>
<sequence length="447" mass="49789">MGFAVPSKGLILAIARDTPDRGGSLCMLRFSVSSSLPFTKSKPRISCTEFFWFTVEMRNEIQSLKLAGKTNNAVTATTSKLIIILIQEDSISSFNFLWARQLFLAVLSEGLSPIGRKRQQPQTEAAAGRTEKTAAQLALMKWSKFLAFSFPLLCLFGFLPGVVFLWLVLPYWVLVSVLELPLWFSPGAVSCELFLFPLLGVDFDPISLSAVSSLSFPFLFSMSLRFSSWCYFPVAGSPLLCAGSGPCVAPLVLPWCYFPLLAFHITFLISLWTGPAGPHGTGRVVKQATGFAWAEAERTHDPREPFLEDFSQFSAVFPLFLLFFCSGQQYFVEICCKGRTRKQPQTEAITGRTEKTTTQLAVEETSKQKERALNVKENLRSQGERMADGLVRPATSMVGRGVLEVDLRPWGGRRGNRFCGSGRVYGRIGRWKVGDFGLRSREEEKMI</sequence>
<evidence type="ECO:0000313" key="2">
    <source>
        <dbReference type="EMBL" id="PKU86629.1"/>
    </source>
</evidence>
<feature type="transmembrane region" description="Helical" evidence="1">
    <location>
        <begin position="180"/>
        <end position="201"/>
    </location>
</feature>
<dbReference type="EMBL" id="KZ501935">
    <property type="protein sequence ID" value="PKU86629.1"/>
    <property type="molecule type" value="Genomic_DNA"/>
</dbReference>
<name>A0A2I0XFG0_9ASPA</name>
<keyword evidence="1" id="KW-0812">Transmembrane</keyword>
<dbReference type="AlphaFoldDB" id="A0A2I0XFG0"/>
<proteinExistence type="predicted"/>
<protein>
    <submittedName>
        <fullName evidence="2">Uncharacterized protein</fullName>
    </submittedName>
</protein>
<feature type="transmembrane region" description="Helical" evidence="1">
    <location>
        <begin position="313"/>
        <end position="332"/>
    </location>
</feature>
<organism evidence="2 3">
    <name type="scientific">Dendrobium catenatum</name>
    <dbReference type="NCBI Taxonomy" id="906689"/>
    <lineage>
        <taxon>Eukaryota</taxon>
        <taxon>Viridiplantae</taxon>
        <taxon>Streptophyta</taxon>
        <taxon>Embryophyta</taxon>
        <taxon>Tracheophyta</taxon>
        <taxon>Spermatophyta</taxon>
        <taxon>Magnoliopsida</taxon>
        <taxon>Liliopsida</taxon>
        <taxon>Asparagales</taxon>
        <taxon>Orchidaceae</taxon>
        <taxon>Epidendroideae</taxon>
        <taxon>Malaxideae</taxon>
        <taxon>Dendrobiinae</taxon>
        <taxon>Dendrobium</taxon>
    </lineage>
</organism>
<reference evidence="2 3" key="2">
    <citation type="journal article" date="2017" name="Nature">
        <title>The Apostasia genome and the evolution of orchids.</title>
        <authorList>
            <person name="Zhang G.Q."/>
            <person name="Liu K.W."/>
            <person name="Li Z."/>
            <person name="Lohaus R."/>
            <person name="Hsiao Y.Y."/>
            <person name="Niu S.C."/>
            <person name="Wang J.Y."/>
            <person name="Lin Y.C."/>
            <person name="Xu Q."/>
            <person name="Chen L.J."/>
            <person name="Yoshida K."/>
            <person name="Fujiwara S."/>
            <person name="Wang Z.W."/>
            <person name="Zhang Y.Q."/>
            <person name="Mitsuda N."/>
            <person name="Wang M."/>
            <person name="Liu G.H."/>
            <person name="Pecoraro L."/>
            <person name="Huang H.X."/>
            <person name="Xiao X.J."/>
            <person name="Lin M."/>
            <person name="Wu X.Y."/>
            <person name="Wu W.L."/>
            <person name="Chen Y.Y."/>
            <person name="Chang S.B."/>
            <person name="Sakamoto S."/>
            <person name="Ohme-Takagi M."/>
            <person name="Yagi M."/>
            <person name="Zeng S.J."/>
            <person name="Shen C.Y."/>
            <person name="Yeh C.M."/>
            <person name="Luo Y.B."/>
            <person name="Tsai W.C."/>
            <person name="Van de Peer Y."/>
            <person name="Liu Z.J."/>
        </authorList>
    </citation>
    <scope>NUCLEOTIDE SEQUENCE [LARGE SCALE GENOMIC DNA]</scope>
    <source>
        <tissue evidence="2">The whole plant</tissue>
    </source>
</reference>
<gene>
    <name evidence="2" type="ORF">MA16_Dca010854</name>
</gene>